<proteinExistence type="predicted"/>
<reference evidence="1" key="1">
    <citation type="submission" date="2011-10" db="EMBL/GenBank/DDBJ databases">
        <title>Provirophages and transpovirons: unique mobilome of giant viruses.</title>
        <authorList>
            <person name="Desnues C."/>
            <person name="LaScola B."/>
            <person name="Yutin N."/>
            <person name="Fournous G."/>
            <person name="Koonin E."/>
            <person name="Raoult D."/>
        </authorList>
    </citation>
    <scope>NUCLEOTIDE SEQUENCE</scope>
    <source>
        <strain evidence="1">Mv13-mv</strain>
    </source>
</reference>
<dbReference type="InterPro" id="IPR052050">
    <property type="entry name" value="SecEffector_AnkRepeat"/>
</dbReference>
<sequence>MNKYVYTCFCPDEILKSLNSDGIYVLECQFETLFISTLDNIKHFYDNGTYAIIVELPIENPNLYVYCHNDNIYIETNMFKVIKVYSLYELSTYEELGLDIHDNKFIMQHASLEGNFKFMEMSLDMNLNLDYLENIIDTASEKNNLDVLKWWIKSGLPLKYTEKAINNASINNHIEILNFWLNSNLPLKYSYEALDEAFSDTKINTVYILEWWVNSNLPLKYTHKLIDNLCAHGEIDILNWWVKSGLELKYTSNAIDFASAYNHINILNWWIDSGLELKYTSDAIDSASYNSNISILDWWLKSGLELKYTTKALDYLSHFGLNSTIINILNWWKKSGLEIKYSKIFLNGKGHDINILNAMLDLKIPLKYSKKCMDELIRTKICAQDIINIIKWWMDNNLKLKYSHKFIDAMFDKKYIPVLDWLDSINFEFKYSSDAIDSTNHLEIINWWFNHHYPLKYTNMSIDNAFRRGDINMLNVWLRSGNELKFSKPIMVRYNDKVQKSIDWWLASGLPKEAILFS</sequence>
<evidence type="ECO:0000313" key="1">
    <source>
        <dbReference type="EMBL" id="AEX62392.1"/>
    </source>
</evidence>
<protein>
    <submittedName>
        <fullName evidence="1">Putative ankyrin repeat protein</fullName>
    </submittedName>
</protein>
<dbReference type="PANTHER" id="PTHR46586">
    <property type="entry name" value="ANKYRIN REPEAT-CONTAINING PROTEIN"/>
    <property type="match status" value="1"/>
</dbReference>
<dbReference type="Gene3D" id="1.25.40.20">
    <property type="entry name" value="Ankyrin repeat-containing domain"/>
    <property type="match status" value="1"/>
</dbReference>
<dbReference type="EMBL" id="JN885995">
    <property type="protein sequence ID" value="AEX62392.1"/>
    <property type="molecule type" value="Genomic_DNA"/>
</dbReference>
<gene>
    <name evidence="1" type="ORF">mv_L187</name>
</gene>
<dbReference type="SUPFAM" id="SSF140860">
    <property type="entry name" value="Pseudo ankyrin repeat-like"/>
    <property type="match status" value="1"/>
</dbReference>
<name>H2EDB9_9VIRU</name>
<dbReference type="PANTHER" id="PTHR46586:SF3">
    <property type="entry name" value="ANKYRIN REPEAT-CONTAINING PROTEIN"/>
    <property type="match status" value="1"/>
</dbReference>
<accession>H2EDB9</accession>
<dbReference type="InterPro" id="IPR036770">
    <property type="entry name" value="Ankyrin_rpt-contain_sf"/>
</dbReference>
<organism evidence="1">
    <name type="scientific">Moumouvirus sp. 'Monve'</name>
    <dbReference type="NCBI Taxonomy" id="1128131"/>
    <lineage>
        <taxon>Viruses</taxon>
        <taxon>Varidnaviria</taxon>
        <taxon>Bamfordvirae</taxon>
        <taxon>Nucleocytoviricota</taxon>
        <taxon>Megaviricetes</taxon>
        <taxon>Imitervirales</taxon>
        <taxon>Mimiviridae</taxon>
        <taxon>Megamimivirinae</taxon>
        <taxon>Moumouvirus</taxon>
    </lineage>
</organism>